<gene>
    <name evidence="2" type="ORF">F6X42_21385</name>
</gene>
<proteinExistence type="predicted"/>
<dbReference type="EMBL" id="VZQQ01000017">
    <property type="protein sequence ID" value="MBC8749046.1"/>
    <property type="molecule type" value="Genomic_DNA"/>
</dbReference>
<comment type="caution">
    <text evidence="2">The sequence shown here is derived from an EMBL/GenBank/DDBJ whole genome shotgun (WGS) entry which is preliminary data.</text>
</comment>
<organism evidence="2 3">
    <name type="scientific">Paraburkholderia podalyriae</name>
    <dbReference type="NCBI Taxonomy" id="1938811"/>
    <lineage>
        <taxon>Bacteria</taxon>
        <taxon>Pseudomonadati</taxon>
        <taxon>Pseudomonadota</taxon>
        <taxon>Betaproteobacteria</taxon>
        <taxon>Burkholderiales</taxon>
        <taxon>Burkholderiaceae</taxon>
        <taxon>Paraburkholderia</taxon>
    </lineage>
</organism>
<accession>A0ABR7PRZ0</accession>
<protein>
    <submittedName>
        <fullName evidence="2">Uncharacterized protein</fullName>
    </submittedName>
</protein>
<feature type="region of interest" description="Disordered" evidence="1">
    <location>
        <begin position="1"/>
        <end position="65"/>
    </location>
</feature>
<sequence>MTIHNTLSSTPFSTLANTPATEKPASSGSSSTGAAPKSQKNAALAQPAQPAAGTGLVGHLVNTTA</sequence>
<reference evidence="2 3" key="1">
    <citation type="submission" date="2019-09" db="EMBL/GenBank/DDBJ databases">
        <title>Paraburkholderia podalyriae sp. nov., A South African Podalyria-associated rhizobium.</title>
        <authorList>
            <person name="Mavima L."/>
            <person name="Beukes C.W."/>
            <person name="Palmer M."/>
            <person name="De Meyer S.E."/>
            <person name="James E.K."/>
            <person name="Maluk M."/>
            <person name="Avontuur J.R."/>
            <person name="Chan W.Y."/>
            <person name="Venter S.N."/>
            <person name="Steenkamp E.T."/>
        </authorList>
    </citation>
    <scope>NUCLEOTIDE SEQUENCE [LARGE SCALE GENOMIC DNA]</scope>
    <source>
        <strain evidence="2 3">WC7.3b</strain>
    </source>
</reference>
<name>A0ABR7PRZ0_9BURK</name>
<keyword evidence="3" id="KW-1185">Reference proteome</keyword>
<dbReference type="RefSeq" id="WP_187636084.1">
    <property type="nucleotide sequence ID" value="NZ_VZQQ01000017.1"/>
</dbReference>
<evidence type="ECO:0000313" key="3">
    <source>
        <dbReference type="Proteomes" id="UP000736373"/>
    </source>
</evidence>
<evidence type="ECO:0000313" key="2">
    <source>
        <dbReference type="EMBL" id="MBC8749046.1"/>
    </source>
</evidence>
<feature type="compositionally biased region" description="Polar residues" evidence="1">
    <location>
        <begin position="1"/>
        <end position="19"/>
    </location>
</feature>
<evidence type="ECO:0000256" key="1">
    <source>
        <dbReference type="SAM" id="MobiDB-lite"/>
    </source>
</evidence>
<dbReference type="Proteomes" id="UP000736373">
    <property type="component" value="Unassembled WGS sequence"/>
</dbReference>
<feature type="compositionally biased region" description="Low complexity" evidence="1">
    <location>
        <begin position="20"/>
        <end position="52"/>
    </location>
</feature>